<feature type="domain" description="LysM" evidence="4">
    <location>
        <begin position="585"/>
        <end position="631"/>
    </location>
</feature>
<dbReference type="SMART" id="SM00257">
    <property type="entry name" value="LysM"/>
    <property type="match status" value="3"/>
</dbReference>
<evidence type="ECO:0000256" key="2">
    <source>
        <dbReference type="ARBA" id="ARBA00023026"/>
    </source>
</evidence>
<feature type="domain" description="LysM" evidence="4">
    <location>
        <begin position="185"/>
        <end position="233"/>
    </location>
</feature>
<proteinExistence type="predicted"/>
<protein>
    <recommendedName>
        <fullName evidence="4">LysM domain-containing protein</fullName>
    </recommendedName>
</protein>
<dbReference type="InterPro" id="IPR052210">
    <property type="entry name" value="LysM1-like"/>
</dbReference>
<dbReference type="SUPFAM" id="SSF54106">
    <property type="entry name" value="LysM domain"/>
    <property type="match status" value="1"/>
</dbReference>
<dbReference type="Proteomes" id="UP000177622">
    <property type="component" value="Unassembled WGS sequence"/>
</dbReference>
<dbReference type="Pfam" id="PF01476">
    <property type="entry name" value="LysM"/>
    <property type="match status" value="3"/>
</dbReference>
<dbReference type="InterPro" id="IPR018392">
    <property type="entry name" value="LysM"/>
</dbReference>
<dbReference type="AlphaFoldDB" id="A0A1F5L1F9"/>
<keyword evidence="1" id="KW-0147">Chitin-binding</keyword>
<organism evidence="5 6">
    <name type="scientific">Penicillium arizonense</name>
    <dbReference type="NCBI Taxonomy" id="1835702"/>
    <lineage>
        <taxon>Eukaryota</taxon>
        <taxon>Fungi</taxon>
        <taxon>Dikarya</taxon>
        <taxon>Ascomycota</taxon>
        <taxon>Pezizomycotina</taxon>
        <taxon>Eurotiomycetes</taxon>
        <taxon>Eurotiomycetidae</taxon>
        <taxon>Eurotiales</taxon>
        <taxon>Aspergillaceae</taxon>
        <taxon>Penicillium</taxon>
    </lineage>
</organism>
<keyword evidence="2" id="KW-0843">Virulence</keyword>
<name>A0A1F5L1F9_PENAI</name>
<accession>A0A1F5L1F9</accession>
<feature type="region of interest" description="Disordered" evidence="3">
    <location>
        <begin position="546"/>
        <end position="572"/>
    </location>
</feature>
<dbReference type="EMBL" id="LXJU01000095">
    <property type="protein sequence ID" value="OGE46877.1"/>
    <property type="molecule type" value="Genomic_DNA"/>
</dbReference>
<sequence>MAAQFFHQPSTDPVFVCKTYEYVIRPREALRHLQSANHRLPLQWRQESNGTDTDHDCDDCTLGPMKLQLESPLGYDEDWASEFASMTSSCGVTGYEYTSPAAYASSTSIATTTTGSTIASTTATSGTATESCSSTYTVQLNDTCNSIAASQNILTYNLMLANSITILCSNLPEEGEEVYIPALCSTTTLQHGDSCDDYESSWGVSLAKILAWNPIISSSCDNLDLFVGWSLCTGPTDDWAPATTAAVTTTIGTAVAMPTNGMSSSNQNCAKWYTIGTDDDCATVSLAEGISTDEFLFLNPEVWSNCTNLWVNYAYCVEAVGDVSTYSGWTETATTTVFTKPTTTTWTVGPTYTLAHAPGTETDCEVYREPYNATVNPMKSLGISTDYMLNMTTDFSACSYYADQFQVTVDEIVTWNPSLDAENCTLEAAYSYCVLISYDYISSRNSNETEDASNCLSVNSTWIMDGTATNCECYTIIYGKQADGLDCDMLVETDSSDPFTLDEAKLVLLNPWIGTGDCTTGLFSNLTGEEVRAVCLATELSTPSTAVATSTPTDSGTSTNTLTTTTSASSPTVAAQPGIIDTCDEWHEVVSGDTCQSIADDAGISLDTFYEWNPEVGSDCSSMWLGYGVCVGVSS</sequence>
<evidence type="ECO:0000259" key="4">
    <source>
        <dbReference type="PROSITE" id="PS51782"/>
    </source>
</evidence>
<dbReference type="STRING" id="1835702.A0A1F5L1F9"/>
<dbReference type="RefSeq" id="XP_022482344.1">
    <property type="nucleotide sequence ID" value="XM_022637797.1"/>
</dbReference>
<gene>
    <name evidence="5" type="ORF">PENARI_c095G01061</name>
</gene>
<reference evidence="5 6" key="1">
    <citation type="journal article" date="2016" name="Sci. Rep.">
        <title>Penicillium arizonense, a new, genome sequenced fungal species, reveals a high chemical diversity in secreted metabolites.</title>
        <authorList>
            <person name="Grijseels S."/>
            <person name="Nielsen J.C."/>
            <person name="Randelovic M."/>
            <person name="Nielsen J."/>
            <person name="Nielsen K.F."/>
            <person name="Workman M."/>
            <person name="Frisvad J.C."/>
        </authorList>
    </citation>
    <scope>NUCLEOTIDE SEQUENCE [LARGE SCALE GENOMIC DNA]</scope>
    <source>
        <strain evidence="5 6">CBS 141311</strain>
    </source>
</reference>
<dbReference type="CDD" id="cd00118">
    <property type="entry name" value="LysM"/>
    <property type="match status" value="4"/>
</dbReference>
<evidence type="ECO:0000256" key="3">
    <source>
        <dbReference type="SAM" id="MobiDB-lite"/>
    </source>
</evidence>
<dbReference type="GeneID" id="34582531"/>
<dbReference type="PROSITE" id="PS51782">
    <property type="entry name" value="LYSM"/>
    <property type="match status" value="4"/>
</dbReference>
<comment type="caution">
    <text evidence="5">The sequence shown here is derived from an EMBL/GenBank/DDBJ whole genome shotgun (WGS) entry which is preliminary data.</text>
</comment>
<feature type="domain" description="LysM" evidence="4">
    <location>
        <begin position="134"/>
        <end position="180"/>
    </location>
</feature>
<evidence type="ECO:0000313" key="6">
    <source>
        <dbReference type="Proteomes" id="UP000177622"/>
    </source>
</evidence>
<dbReference type="Gene3D" id="3.10.350.10">
    <property type="entry name" value="LysM domain"/>
    <property type="match status" value="4"/>
</dbReference>
<dbReference type="PANTHER" id="PTHR34997">
    <property type="entry name" value="AM15"/>
    <property type="match status" value="1"/>
</dbReference>
<keyword evidence="6" id="KW-1185">Reference proteome</keyword>
<dbReference type="InterPro" id="IPR036779">
    <property type="entry name" value="LysM_dom_sf"/>
</dbReference>
<dbReference type="OrthoDB" id="5985073at2759"/>
<dbReference type="PANTHER" id="PTHR34997:SF1">
    <property type="entry name" value="PEPTIDOGLYCAN-BINDING LYSIN DOMAIN"/>
    <property type="match status" value="1"/>
</dbReference>
<dbReference type="GO" id="GO:0008061">
    <property type="term" value="F:chitin binding"/>
    <property type="evidence" value="ECO:0007669"/>
    <property type="project" value="UniProtKB-KW"/>
</dbReference>
<feature type="domain" description="LysM" evidence="4">
    <location>
        <begin position="271"/>
        <end position="317"/>
    </location>
</feature>
<evidence type="ECO:0000313" key="5">
    <source>
        <dbReference type="EMBL" id="OGE46877.1"/>
    </source>
</evidence>
<evidence type="ECO:0000256" key="1">
    <source>
        <dbReference type="ARBA" id="ARBA00022669"/>
    </source>
</evidence>